<reference evidence="1" key="2">
    <citation type="journal article" date="2015" name="Fish Shellfish Immunol.">
        <title>Early steps in the European eel (Anguilla anguilla)-Vibrio vulnificus interaction in the gills: Role of the RtxA13 toxin.</title>
        <authorList>
            <person name="Callol A."/>
            <person name="Pajuelo D."/>
            <person name="Ebbesson L."/>
            <person name="Teles M."/>
            <person name="MacKenzie S."/>
            <person name="Amaro C."/>
        </authorList>
    </citation>
    <scope>NUCLEOTIDE SEQUENCE</scope>
</reference>
<accession>A0A0E9XTB7</accession>
<name>A0A0E9XTB7_ANGAN</name>
<evidence type="ECO:0000313" key="1">
    <source>
        <dbReference type="EMBL" id="JAI05667.1"/>
    </source>
</evidence>
<protein>
    <submittedName>
        <fullName evidence="1">Uncharacterized protein</fullName>
    </submittedName>
</protein>
<proteinExistence type="predicted"/>
<sequence>MVPKMHYTFQY</sequence>
<organism evidence="1">
    <name type="scientific">Anguilla anguilla</name>
    <name type="common">European freshwater eel</name>
    <name type="synonym">Muraena anguilla</name>
    <dbReference type="NCBI Taxonomy" id="7936"/>
    <lineage>
        <taxon>Eukaryota</taxon>
        <taxon>Metazoa</taxon>
        <taxon>Chordata</taxon>
        <taxon>Craniata</taxon>
        <taxon>Vertebrata</taxon>
        <taxon>Euteleostomi</taxon>
        <taxon>Actinopterygii</taxon>
        <taxon>Neopterygii</taxon>
        <taxon>Teleostei</taxon>
        <taxon>Anguilliformes</taxon>
        <taxon>Anguillidae</taxon>
        <taxon>Anguilla</taxon>
    </lineage>
</organism>
<reference evidence="1" key="1">
    <citation type="submission" date="2014-11" db="EMBL/GenBank/DDBJ databases">
        <authorList>
            <person name="Amaro Gonzalez C."/>
        </authorList>
    </citation>
    <scope>NUCLEOTIDE SEQUENCE</scope>
</reference>
<dbReference type="EMBL" id="GBXM01002911">
    <property type="protein sequence ID" value="JAI05667.1"/>
    <property type="molecule type" value="Transcribed_RNA"/>
</dbReference>